<keyword evidence="5" id="KW-0175">Coiled coil</keyword>
<evidence type="ECO:0000313" key="8">
    <source>
        <dbReference type="EMBL" id="OGY86939.1"/>
    </source>
</evidence>
<evidence type="ECO:0000256" key="1">
    <source>
        <dbReference type="ARBA" id="ARBA00022723"/>
    </source>
</evidence>
<protein>
    <recommendedName>
        <fullName evidence="7">Zinc finger DksA/TraR C4-type domain-containing protein</fullName>
    </recommendedName>
</protein>
<feature type="zinc finger region" description="dksA C4-type" evidence="4">
    <location>
        <begin position="97"/>
        <end position="121"/>
    </location>
</feature>
<accession>A0A1G2BEF3</accession>
<evidence type="ECO:0000256" key="2">
    <source>
        <dbReference type="ARBA" id="ARBA00022771"/>
    </source>
</evidence>
<dbReference type="EMBL" id="MHKI01000014">
    <property type="protein sequence ID" value="OGY86939.1"/>
    <property type="molecule type" value="Genomic_DNA"/>
</dbReference>
<organism evidence="8 9">
    <name type="scientific">Candidatus Kerfeldbacteria bacterium RIFOXYB2_FULL_38_14</name>
    <dbReference type="NCBI Taxonomy" id="1798547"/>
    <lineage>
        <taxon>Bacteria</taxon>
        <taxon>Candidatus Kerfeldiibacteriota</taxon>
    </lineage>
</organism>
<evidence type="ECO:0000256" key="5">
    <source>
        <dbReference type="SAM" id="Coils"/>
    </source>
</evidence>
<dbReference type="SUPFAM" id="SSF57716">
    <property type="entry name" value="Glucocorticoid receptor-like (DNA-binding domain)"/>
    <property type="match status" value="1"/>
</dbReference>
<dbReference type="PANTHER" id="PTHR33823:SF4">
    <property type="entry name" value="GENERAL STRESS PROTEIN 16O"/>
    <property type="match status" value="1"/>
</dbReference>
<feature type="domain" description="Zinc finger DksA/TraR C4-type" evidence="7">
    <location>
        <begin position="92"/>
        <end position="126"/>
    </location>
</feature>
<keyword evidence="3" id="KW-0862">Zinc</keyword>
<dbReference type="InterPro" id="IPR000962">
    <property type="entry name" value="Znf_DskA_TraR"/>
</dbReference>
<dbReference type="Pfam" id="PF01258">
    <property type="entry name" value="zf-dskA_traR"/>
    <property type="match status" value="1"/>
</dbReference>
<keyword evidence="1" id="KW-0479">Metal-binding</keyword>
<sequence length="126" mass="13714">MDQKFLAEMKEQLLQEQKELQQELDAVSVKDVGDHVPGSRAPKFPNYGNDALNADDDSPIEVTDFMENVSATGHLGDEMSAVQKALQAITNGTYGICKECGKEIGEERLRANSSAITCIACAQSHQ</sequence>
<feature type="coiled-coil region" evidence="5">
    <location>
        <begin position="3"/>
        <end position="30"/>
    </location>
</feature>
<dbReference type="PROSITE" id="PS51128">
    <property type="entry name" value="ZF_DKSA_2"/>
    <property type="match status" value="1"/>
</dbReference>
<dbReference type="AlphaFoldDB" id="A0A1G2BEF3"/>
<comment type="caution">
    <text evidence="8">The sequence shown here is derived from an EMBL/GenBank/DDBJ whole genome shotgun (WGS) entry which is preliminary data.</text>
</comment>
<dbReference type="PANTHER" id="PTHR33823">
    <property type="entry name" value="RNA POLYMERASE-BINDING TRANSCRIPTION FACTOR DKSA-RELATED"/>
    <property type="match status" value="1"/>
</dbReference>
<proteinExistence type="predicted"/>
<name>A0A1G2BEF3_9BACT</name>
<keyword evidence="2" id="KW-0863">Zinc-finger</keyword>
<evidence type="ECO:0000313" key="9">
    <source>
        <dbReference type="Proteomes" id="UP000176420"/>
    </source>
</evidence>
<evidence type="ECO:0000256" key="4">
    <source>
        <dbReference type="PROSITE-ProRule" id="PRU00510"/>
    </source>
</evidence>
<dbReference type="Gene3D" id="1.20.120.910">
    <property type="entry name" value="DksA, coiled-coil domain"/>
    <property type="match status" value="1"/>
</dbReference>
<evidence type="ECO:0000256" key="3">
    <source>
        <dbReference type="ARBA" id="ARBA00022833"/>
    </source>
</evidence>
<feature type="region of interest" description="Disordered" evidence="6">
    <location>
        <begin position="32"/>
        <end position="56"/>
    </location>
</feature>
<dbReference type="GO" id="GO:0008270">
    <property type="term" value="F:zinc ion binding"/>
    <property type="evidence" value="ECO:0007669"/>
    <property type="project" value="UniProtKB-KW"/>
</dbReference>
<reference evidence="8 9" key="1">
    <citation type="journal article" date="2016" name="Nat. Commun.">
        <title>Thousands of microbial genomes shed light on interconnected biogeochemical processes in an aquifer system.</title>
        <authorList>
            <person name="Anantharaman K."/>
            <person name="Brown C.T."/>
            <person name="Hug L.A."/>
            <person name="Sharon I."/>
            <person name="Castelle C.J."/>
            <person name="Probst A.J."/>
            <person name="Thomas B.C."/>
            <person name="Singh A."/>
            <person name="Wilkins M.J."/>
            <person name="Karaoz U."/>
            <person name="Brodie E.L."/>
            <person name="Williams K.H."/>
            <person name="Hubbard S.S."/>
            <person name="Banfield J.F."/>
        </authorList>
    </citation>
    <scope>NUCLEOTIDE SEQUENCE [LARGE SCALE GENOMIC DNA]</scope>
</reference>
<gene>
    <name evidence="8" type="ORF">A2319_00145</name>
</gene>
<evidence type="ECO:0000259" key="7">
    <source>
        <dbReference type="Pfam" id="PF01258"/>
    </source>
</evidence>
<evidence type="ECO:0000256" key="6">
    <source>
        <dbReference type="SAM" id="MobiDB-lite"/>
    </source>
</evidence>
<dbReference type="Proteomes" id="UP000176420">
    <property type="component" value="Unassembled WGS sequence"/>
</dbReference>